<evidence type="ECO:0000313" key="3">
    <source>
        <dbReference type="Proteomes" id="UP000257109"/>
    </source>
</evidence>
<dbReference type="AlphaFoldDB" id="A0A371E4Z2"/>
<sequence length="236" mass="28475">MQSTLIYSIIQNFIRNAIYLKKEQVYSRTLKTICRKVKLQLKKYYGKPIMYDNLTYGKIHNIVIKTRVQKSLEHLVHNKKEKNKKQIVHNLKKPYKNFFYKNAQQTQNKYKRPKQKPHKVLKKNKCWLEVTKDTTSKESKASNDEMCLGLELYKCSNRKTINVLIKEHTLVLISIIDRLEDYLLEYELLQQLNNLIKKEENRRSKVKVIDIKEIYNKFKNPNQLTIKYLQDEIKFF</sequence>
<feature type="non-terminal residue" evidence="2">
    <location>
        <position position="1"/>
    </location>
</feature>
<evidence type="ECO:0000256" key="1">
    <source>
        <dbReference type="SAM" id="Coils"/>
    </source>
</evidence>
<gene>
    <name evidence="2" type="ORF">CR513_60694</name>
</gene>
<comment type="caution">
    <text evidence="2">The sequence shown here is derived from an EMBL/GenBank/DDBJ whole genome shotgun (WGS) entry which is preliminary data.</text>
</comment>
<evidence type="ECO:0000313" key="2">
    <source>
        <dbReference type="EMBL" id="RDX61100.1"/>
    </source>
</evidence>
<reference evidence="2" key="1">
    <citation type="submission" date="2018-05" db="EMBL/GenBank/DDBJ databases">
        <title>Draft genome of Mucuna pruriens seed.</title>
        <authorList>
            <person name="Nnadi N.E."/>
            <person name="Vos R."/>
            <person name="Hasami M.H."/>
            <person name="Devisetty U.K."/>
            <person name="Aguiy J.C."/>
        </authorList>
    </citation>
    <scope>NUCLEOTIDE SEQUENCE [LARGE SCALE GENOMIC DNA]</scope>
    <source>
        <strain evidence="2">JCA_2017</strain>
    </source>
</reference>
<dbReference type="Proteomes" id="UP000257109">
    <property type="component" value="Unassembled WGS sequence"/>
</dbReference>
<accession>A0A371E4Z2</accession>
<organism evidence="2 3">
    <name type="scientific">Mucuna pruriens</name>
    <name type="common">Velvet bean</name>
    <name type="synonym">Dolichos pruriens</name>
    <dbReference type="NCBI Taxonomy" id="157652"/>
    <lineage>
        <taxon>Eukaryota</taxon>
        <taxon>Viridiplantae</taxon>
        <taxon>Streptophyta</taxon>
        <taxon>Embryophyta</taxon>
        <taxon>Tracheophyta</taxon>
        <taxon>Spermatophyta</taxon>
        <taxon>Magnoliopsida</taxon>
        <taxon>eudicotyledons</taxon>
        <taxon>Gunneridae</taxon>
        <taxon>Pentapetalae</taxon>
        <taxon>rosids</taxon>
        <taxon>fabids</taxon>
        <taxon>Fabales</taxon>
        <taxon>Fabaceae</taxon>
        <taxon>Papilionoideae</taxon>
        <taxon>50 kb inversion clade</taxon>
        <taxon>NPAAA clade</taxon>
        <taxon>indigoferoid/millettioid clade</taxon>
        <taxon>Phaseoleae</taxon>
        <taxon>Mucuna</taxon>
    </lineage>
</organism>
<keyword evidence="3" id="KW-1185">Reference proteome</keyword>
<feature type="coiled-coil region" evidence="1">
    <location>
        <begin position="179"/>
        <end position="209"/>
    </location>
</feature>
<name>A0A371E4Z2_MUCPR</name>
<protein>
    <submittedName>
        <fullName evidence="2">Uncharacterized protein</fullName>
    </submittedName>
</protein>
<proteinExistence type="predicted"/>
<dbReference type="EMBL" id="QJKJ01016350">
    <property type="protein sequence ID" value="RDX61100.1"/>
    <property type="molecule type" value="Genomic_DNA"/>
</dbReference>
<keyword evidence="1" id="KW-0175">Coiled coil</keyword>